<proteinExistence type="predicted"/>
<dbReference type="EMBL" id="KZ826317">
    <property type="protein sequence ID" value="PYI11703.1"/>
    <property type="molecule type" value="Genomic_DNA"/>
</dbReference>
<feature type="region of interest" description="Disordered" evidence="1">
    <location>
        <begin position="295"/>
        <end position="322"/>
    </location>
</feature>
<keyword evidence="3" id="KW-1185">Reference proteome</keyword>
<protein>
    <submittedName>
        <fullName evidence="2">Uncharacterized protein</fullName>
    </submittedName>
</protein>
<dbReference type="AlphaFoldDB" id="A0A319FNC2"/>
<feature type="region of interest" description="Disordered" evidence="1">
    <location>
        <begin position="65"/>
        <end position="87"/>
    </location>
</feature>
<dbReference type="VEuPathDB" id="FungiDB:BO78DRAFT_413515"/>
<accession>A0A319FNC2</accession>
<dbReference type="STRING" id="1448318.A0A319FNC2"/>
<evidence type="ECO:0000313" key="2">
    <source>
        <dbReference type="EMBL" id="PYI11703.1"/>
    </source>
</evidence>
<evidence type="ECO:0000313" key="3">
    <source>
        <dbReference type="Proteomes" id="UP000248423"/>
    </source>
</evidence>
<evidence type="ECO:0000256" key="1">
    <source>
        <dbReference type="SAM" id="MobiDB-lite"/>
    </source>
</evidence>
<dbReference type="OrthoDB" id="4436899at2759"/>
<organism evidence="2 3">
    <name type="scientific">Aspergillus sclerotiicarbonarius (strain CBS 121057 / IBT 28362)</name>
    <dbReference type="NCBI Taxonomy" id="1448318"/>
    <lineage>
        <taxon>Eukaryota</taxon>
        <taxon>Fungi</taxon>
        <taxon>Dikarya</taxon>
        <taxon>Ascomycota</taxon>
        <taxon>Pezizomycotina</taxon>
        <taxon>Eurotiomycetes</taxon>
        <taxon>Eurotiomycetidae</taxon>
        <taxon>Eurotiales</taxon>
        <taxon>Aspergillaceae</taxon>
        <taxon>Aspergillus</taxon>
        <taxon>Aspergillus subgen. Circumdati</taxon>
    </lineage>
</organism>
<name>A0A319FNC2_ASPSB</name>
<dbReference type="Proteomes" id="UP000248423">
    <property type="component" value="Unassembled WGS sequence"/>
</dbReference>
<gene>
    <name evidence="2" type="ORF">BO78DRAFT_413515</name>
</gene>
<reference evidence="2 3" key="1">
    <citation type="submission" date="2018-02" db="EMBL/GenBank/DDBJ databases">
        <title>The genomes of Aspergillus section Nigri reveals drivers in fungal speciation.</title>
        <authorList>
            <consortium name="DOE Joint Genome Institute"/>
            <person name="Vesth T.C."/>
            <person name="Nybo J."/>
            <person name="Theobald S."/>
            <person name="Brandl J."/>
            <person name="Frisvad J.C."/>
            <person name="Nielsen K.F."/>
            <person name="Lyhne E.K."/>
            <person name="Kogle M.E."/>
            <person name="Kuo A."/>
            <person name="Riley R."/>
            <person name="Clum A."/>
            <person name="Nolan M."/>
            <person name="Lipzen A."/>
            <person name="Salamov A."/>
            <person name="Henrissat B."/>
            <person name="Wiebenga A."/>
            <person name="De vries R.P."/>
            <person name="Grigoriev I.V."/>
            <person name="Mortensen U.H."/>
            <person name="Andersen M.R."/>
            <person name="Baker S.E."/>
        </authorList>
    </citation>
    <scope>NUCLEOTIDE SEQUENCE [LARGE SCALE GENOMIC DNA]</scope>
    <source>
        <strain evidence="2 3">CBS 121057</strain>
    </source>
</reference>
<sequence length="322" mass="37223">MPSELQLFLRSLLDEVICNEKSIAPDGHVNLEAIKAIEHIPQFDFETPNPPIFFEYMPQEYLPPNPEPSPNFKDYDPSEDSEETLTPADKSMRQFMRAMETSNLVDRHTYSVLWTRKLSYQLYPTSSFVVSASFMGDYDTSADFWHTQHFLEPEANIEDGHVYPHITIQLFQSKCGREDKILYGEVIVLLTALRNRASQLHIKSTMERQELEGLSIEELDEYGYAYEFPEEKVFPVLLVSYVGRRRARILYACLDCGEEGIKVKICQSKPYSFERLKDAPIDFFARVLMSHPIRTDSQGGLSMSRESRQSYDLPTRSKASTR</sequence>